<sequence>MLFPTLAALLALTGLSNAATLQSTRRATTSIPLYAYGSTPSTNGLPVFYADGLAYIGQTGLDSTNGTQTNITFTLDRSSTTTPWTITANSTTVTFNETLDLYIVPTSGSFTQVGFSTNTSLPTGAVTTGFGWYGKSVAYAANSSEYELSFWASNTTTTGVYGLYWNANTAVGNDNPTGAFPVAIKSTPPTAV</sequence>
<organism evidence="2 3">
    <name type="scientific">Lachnellula willkommii</name>
    <dbReference type="NCBI Taxonomy" id="215461"/>
    <lineage>
        <taxon>Eukaryota</taxon>
        <taxon>Fungi</taxon>
        <taxon>Dikarya</taxon>
        <taxon>Ascomycota</taxon>
        <taxon>Pezizomycotina</taxon>
        <taxon>Leotiomycetes</taxon>
        <taxon>Helotiales</taxon>
        <taxon>Lachnaceae</taxon>
        <taxon>Lachnellula</taxon>
    </lineage>
</organism>
<comment type="caution">
    <text evidence="2">The sequence shown here is derived from an EMBL/GenBank/DDBJ whole genome shotgun (WGS) entry which is preliminary data.</text>
</comment>
<keyword evidence="3" id="KW-1185">Reference proteome</keyword>
<feature type="signal peptide" evidence="1">
    <location>
        <begin position="1"/>
        <end position="18"/>
    </location>
</feature>
<evidence type="ECO:0000313" key="3">
    <source>
        <dbReference type="Proteomes" id="UP000315522"/>
    </source>
</evidence>
<protein>
    <submittedName>
        <fullName evidence="2">Uncharacterized protein</fullName>
    </submittedName>
</protein>
<dbReference type="Proteomes" id="UP000315522">
    <property type="component" value="Unassembled WGS sequence"/>
</dbReference>
<dbReference type="EMBL" id="QGML01000710">
    <property type="protein sequence ID" value="TVY90899.1"/>
    <property type="molecule type" value="Genomic_DNA"/>
</dbReference>
<proteinExistence type="predicted"/>
<dbReference type="AlphaFoldDB" id="A0A559MD48"/>
<gene>
    <name evidence="2" type="ORF">LAWI1_G001193</name>
</gene>
<name>A0A559MD48_9HELO</name>
<feature type="chain" id="PRO_5021888921" evidence="1">
    <location>
        <begin position="19"/>
        <end position="192"/>
    </location>
</feature>
<reference evidence="2 3" key="1">
    <citation type="submission" date="2018-05" db="EMBL/GenBank/DDBJ databases">
        <title>Genome sequencing and assembly of the regulated plant pathogen Lachnellula willkommii and related sister species for the development of diagnostic species identification markers.</title>
        <authorList>
            <person name="Giroux E."/>
            <person name="Bilodeau G."/>
        </authorList>
    </citation>
    <scope>NUCLEOTIDE SEQUENCE [LARGE SCALE GENOMIC DNA]</scope>
    <source>
        <strain evidence="2 3">CBS 172.35</strain>
    </source>
</reference>
<accession>A0A559MD48</accession>
<evidence type="ECO:0000256" key="1">
    <source>
        <dbReference type="SAM" id="SignalP"/>
    </source>
</evidence>
<evidence type="ECO:0000313" key="2">
    <source>
        <dbReference type="EMBL" id="TVY90899.1"/>
    </source>
</evidence>
<keyword evidence="1" id="KW-0732">Signal</keyword>